<reference evidence="1" key="1">
    <citation type="journal article" date="2013" name="BMC Genomics">
        <title>Unscrambling butterfly oogenesis.</title>
        <authorList>
            <person name="Carter J.M."/>
            <person name="Baker S.C."/>
            <person name="Pink R."/>
            <person name="Carter D.R."/>
            <person name="Collins A."/>
            <person name="Tomlin J."/>
            <person name="Gibbs M."/>
            <person name="Breuker C.J."/>
        </authorList>
    </citation>
    <scope>NUCLEOTIDE SEQUENCE</scope>
    <source>
        <tissue evidence="1">Ovary</tissue>
    </source>
</reference>
<feature type="non-terminal residue" evidence="1">
    <location>
        <position position="1"/>
    </location>
</feature>
<feature type="non-terminal residue" evidence="1">
    <location>
        <position position="76"/>
    </location>
</feature>
<dbReference type="EMBL" id="GAIX01002435">
    <property type="protein sequence ID" value="JAA90125.1"/>
    <property type="molecule type" value="Transcribed_RNA"/>
</dbReference>
<organism evidence="1">
    <name type="scientific">Pararge aegeria</name>
    <name type="common">speckled wood butterfly</name>
    <dbReference type="NCBI Taxonomy" id="116150"/>
    <lineage>
        <taxon>Eukaryota</taxon>
        <taxon>Metazoa</taxon>
        <taxon>Ecdysozoa</taxon>
        <taxon>Arthropoda</taxon>
        <taxon>Hexapoda</taxon>
        <taxon>Insecta</taxon>
        <taxon>Pterygota</taxon>
        <taxon>Neoptera</taxon>
        <taxon>Endopterygota</taxon>
        <taxon>Lepidoptera</taxon>
        <taxon>Glossata</taxon>
        <taxon>Ditrysia</taxon>
        <taxon>Papilionoidea</taxon>
        <taxon>Nymphalidae</taxon>
        <taxon>Satyrinae</taxon>
        <taxon>Satyrini</taxon>
        <taxon>Parargina</taxon>
        <taxon>Pararge</taxon>
    </lineage>
</organism>
<accession>S4PPH0</accession>
<name>S4PPH0_9NEOP</name>
<reference evidence="1" key="2">
    <citation type="submission" date="2013-05" db="EMBL/GenBank/DDBJ databases">
        <authorList>
            <person name="Carter J.-M."/>
            <person name="Baker S.C."/>
            <person name="Pink R."/>
            <person name="Carter D.R.F."/>
            <person name="Collins A."/>
            <person name="Tomlin J."/>
            <person name="Gibbs M."/>
            <person name="Breuker C.J."/>
        </authorList>
    </citation>
    <scope>NUCLEOTIDE SEQUENCE</scope>
    <source>
        <tissue evidence="1">Ovary</tissue>
    </source>
</reference>
<evidence type="ECO:0000313" key="1">
    <source>
        <dbReference type="EMBL" id="JAA90125.1"/>
    </source>
</evidence>
<proteinExistence type="predicted"/>
<dbReference type="AlphaFoldDB" id="S4PPH0"/>
<protein>
    <submittedName>
        <fullName evidence="1">Elongator complex protein 1</fullName>
    </submittedName>
</protein>
<sequence>VDTFCACYGHHEESAAGELFVCSNKLVVSNFDNSGEIKWTKDLTEIVTAENEPVNVTFLGLTNCVSVGLANGELIT</sequence>